<protein>
    <submittedName>
        <fullName evidence="4">Uncharacterized protein</fullName>
    </submittedName>
</protein>
<name>A0A0F4ZCA8_9PEZI</name>
<evidence type="ECO:0000313" key="5">
    <source>
        <dbReference type="Proteomes" id="UP000033483"/>
    </source>
</evidence>
<evidence type="ECO:0000256" key="1">
    <source>
        <dbReference type="ARBA" id="ARBA00022630"/>
    </source>
</evidence>
<evidence type="ECO:0000313" key="4">
    <source>
        <dbReference type="EMBL" id="KKA27756.1"/>
    </source>
</evidence>
<reference evidence="4 5" key="1">
    <citation type="submission" date="2015-03" db="EMBL/GenBank/DDBJ databases">
        <authorList>
            <person name="Radwan O."/>
            <person name="Al-Naeli F.A."/>
            <person name="Rendon G.A."/>
            <person name="Fields C."/>
        </authorList>
    </citation>
    <scope>NUCLEOTIDE SEQUENCE [LARGE SCALE GENOMIC DNA]</scope>
    <source>
        <strain evidence="4">CR-DP1</strain>
    </source>
</reference>
<evidence type="ECO:0000256" key="3">
    <source>
        <dbReference type="ARBA" id="ARBA00023002"/>
    </source>
</evidence>
<gene>
    <name evidence="4" type="ORF">TD95_001287</name>
</gene>
<dbReference type="AlphaFoldDB" id="A0A0F4ZCA8"/>
<dbReference type="GO" id="GO:0018580">
    <property type="term" value="F:nitronate monooxygenase activity"/>
    <property type="evidence" value="ECO:0007669"/>
    <property type="project" value="InterPro"/>
</dbReference>
<keyword evidence="5" id="KW-1185">Reference proteome</keyword>
<proteinExistence type="predicted"/>
<dbReference type="Pfam" id="PF03060">
    <property type="entry name" value="NMO"/>
    <property type="match status" value="1"/>
</dbReference>
<dbReference type="PANTHER" id="PTHR32332">
    <property type="entry name" value="2-NITROPROPANE DIOXYGENASE"/>
    <property type="match status" value="1"/>
</dbReference>
<sequence length="350" mass="36453">MPSGPIRTPLTEALGIRYPIVQGAMALYGGPELAAAVSNAGGLGILACYKSSPAQLRADISALKAALHDSSLPFGINLPVIKTGSGARKTNRDYNGGRLDELLEVVAHSGARLFVSAGGLPPSQTIDTMHARGILVGAVIGQSKHARKAFEIGMDLVVAQGAEAGGHTTDVGSAVLLPAVLDVAREFHPPLLNGHPALVLAAGGIADGRGLAAALVAGAAGACIGTRFLASNEAQASARHKQAVVQCGVDGTEMTLVVTGRPLRVQPNWYVRGWHKDRASEIHDLCAQGVVPMKKDEKQGKETELPFLMGQAAGLVRDIKPAAEIVEDIVKQAVELLERGHMLVDVKCRL</sequence>
<dbReference type="InterPro" id="IPR004136">
    <property type="entry name" value="NMO"/>
</dbReference>
<evidence type="ECO:0000256" key="2">
    <source>
        <dbReference type="ARBA" id="ARBA00022643"/>
    </source>
</evidence>
<keyword evidence="3" id="KW-0560">Oxidoreductase</keyword>
<keyword evidence="2" id="KW-0288">FMN</keyword>
<dbReference type="OrthoDB" id="10265891at2759"/>
<accession>A0A0F4ZCA8</accession>
<dbReference type="CDD" id="cd04730">
    <property type="entry name" value="NPD_like"/>
    <property type="match status" value="1"/>
</dbReference>
<dbReference type="Proteomes" id="UP000033483">
    <property type="component" value="Unassembled WGS sequence"/>
</dbReference>
<keyword evidence="1" id="KW-0285">Flavoprotein</keyword>
<dbReference type="PANTHER" id="PTHR32332:SF36">
    <property type="entry name" value="2-NITROPROPANE DIOXYGENASE FAMILY, PUTATIVE (AFU_ORTHOLOGUE AFUA_4G07940)-RELATED"/>
    <property type="match status" value="1"/>
</dbReference>
<dbReference type="InterPro" id="IPR013785">
    <property type="entry name" value="Aldolase_TIM"/>
</dbReference>
<dbReference type="EMBL" id="LAEV01001594">
    <property type="protein sequence ID" value="KKA27756.1"/>
    <property type="molecule type" value="Genomic_DNA"/>
</dbReference>
<dbReference type="SUPFAM" id="SSF51412">
    <property type="entry name" value="Inosine monophosphate dehydrogenase (IMPDH)"/>
    <property type="match status" value="1"/>
</dbReference>
<comment type="caution">
    <text evidence="4">The sequence shown here is derived from an EMBL/GenBank/DDBJ whole genome shotgun (WGS) entry which is preliminary data.</text>
</comment>
<dbReference type="Gene3D" id="3.20.20.70">
    <property type="entry name" value="Aldolase class I"/>
    <property type="match status" value="1"/>
</dbReference>
<organism evidence="4 5">
    <name type="scientific">Thielaviopsis punctulata</name>
    <dbReference type="NCBI Taxonomy" id="72032"/>
    <lineage>
        <taxon>Eukaryota</taxon>
        <taxon>Fungi</taxon>
        <taxon>Dikarya</taxon>
        <taxon>Ascomycota</taxon>
        <taxon>Pezizomycotina</taxon>
        <taxon>Sordariomycetes</taxon>
        <taxon>Hypocreomycetidae</taxon>
        <taxon>Microascales</taxon>
        <taxon>Ceratocystidaceae</taxon>
        <taxon>Thielaviopsis</taxon>
    </lineage>
</organism>